<accession>A0ABT8DUY3</accession>
<keyword evidence="7" id="KW-1185">Reference proteome</keyword>
<dbReference type="PROSITE" id="PS51766">
    <property type="entry name" value="DOCKERIN"/>
    <property type="match status" value="1"/>
</dbReference>
<dbReference type="SUPFAM" id="SSF103647">
    <property type="entry name" value="TSP type-3 repeat"/>
    <property type="match status" value="1"/>
</dbReference>
<gene>
    <name evidence="6" type="ORF">QWJ38_17630</name>
</gene>
<evidence type="ECO:0000256" key="4">
    <source>
        <dbReference type="SAM" id="SignalP"/>
    </source>
</evidence>
<dbReference type="InterPro" id="IPR038490">
    <property type="entry name" value="Gingipain_propep_sf"/>
</dbReference>
<dbReference type="Gene3D" id="3.40.50.10390">
    <property type="entry name" value="Gingipain r, domain 1"/>
    <property type="match status" value="1"/>
</dbReference>
<evidence type="ECO:0000256" key="1">
    <source>
        <dbReference type="ARBA" id="ARBA00022729"/>
    </source>
</evidence>
<dbReference type="PROSITE" id="PS00018">
    <property type="entry name" value="EF_HAND_1"/>
    <property type="match status" value="2"/>
</dbReference>
<protein>
    <submittedName>
        <fullName evidence="6">C25 family cysteine peptidase</fullName>
    </submittedName>
</protein>
<feature type="chain" id="PRO_5047138587" evidence="4">
    <location>
        <begin position="26"/>
        <end position="867"/>
    </location>
</feature>
<reference evidence="6 7" key="1">
    <citation type="submission" date="2023-06" db="EMBL/GenBank/DDBJ databases">
        <title>Pelomonas sp. PFR6 16S ribosomal RNA gene Genome sequencing and assembly.</title>
        <authorList>
            <person name="Woo H."/>
        </authorList>
    </citation>
    <scope>NUCLEOTIDE SEQUENCE [LARGE SCALE GENOMIC DNA]</scope>
    <source>
        <strain evidence="6 7">PFR6</strain>
    </source>
</reference>
<dbReference type="InterPro" id="IPR018247">
    <property type="entry name" value="EF_Hand_1_Ca_BS"/>
</dbReference>
<dbReference type="RefSeq" id="WP_290360431.1">
    <property type="nucleotide sequence ID" value="NZ_JAUHHC010000005.1"/>
</dbReference>
<feature type="signal peptide" evidence="4">
    <location>
        <begin position="1"/>
        <end position="25"/>
    </location>
</feature>
<dbReference type="InterPro" id="IPR029031">
    <property type="entry name" value="Gingipain_N_sf"/>
</dbReference>
<dbReference type="Gene3D" id="3.40.50.1460">
    <property type="match status" value="1"/>
</dbReference>
<evidence type="ECO:0000313" key="7">
    <source>
        <dbReference type="Proteomes" id="UP001228044"/>
    </source>
</evidence>
<dbReference type="Proteomes" id="UP001228044">
    <property type="component" value="Unassembled WGS sequence"/>
</dbReference>
<keyword evidence="1 4" id="KW-0732">Signal</keyword>
<evidence type="ECO:0000256" key="3">
    <source>
        <dbReference type="SAM" id="MobiDB-lite"/>
    </source>
</evidence>
<dbReference type="EMBL" id="JAUHHC010000005">
    <property type="protein sequence ID" value="MDN3922115.1"/>
    <property type="molecule type" value="Genomic_DNA"/>
</dbReference>
<evidence type="ECO:0000256" key="2">
    <source>
        <dbReference type="ARBA" id="ARBA00022837"/>
    </source>
</evidence>
<dbReference type="SUPFAM" id="SSF52129">
    <property type="entry name" value="Caspase-like"/>
    <property type="match status" value="1"/>
</dbReference>
<dbReference type="PROSITE" id="PS00448">
    <property type="entry name" value="CLOS_CELLULOSOME_RPT"/>
    <property type="match status" value="1"/>
</dbReference>
<evidence type="ECO:0000259" key="5">
    <source>
        <dbReference type="PROSITE" id="PS51766"/>
    </source>
</evidence>
<dbReference type="Pfam" id="PF01364">
    <property type="entry name" value="Peptidase_C25"/>
    <property type="match status" value="1"/>
</dbReference>
<proteinExistence type="predicted"/>
<dbReference type="PANTHER" id="PTHR10199:SF100">
    <property type="entry name" value="THROMBOSPONDIN, ISOFORM A"/>
    <property type="match status" value="1"/>
</dbReference>
<dbReference type="InterPro" id="IPR028974">
    <property type="entry name" value="TSP_type-3_rpt"/>
</dbReference>
<dbReference type="Pfam" id="PF00404">
    <property type="entry name" value="Dockerin_1"/>
    <property type="match status" value="1"/>
</dbReference>
<name>A0ABT8DUY3_9BURK</name>
<dbReference type="InterPro" id="IPR003367">
    <property type="entry name" value="Thrombospondin_3-like_rpt"/>
</dbReference>
<dbReference type="PANTHER" id="PTHR10199">
    <property type="entry name" value="THROMBOSPONDIN"/>
    <property type="match status" value="1"/>
</dbReference>
<dbReference type="InterPro" id="IPR001769">
    <property type="entry name" value="Gingipain"/>
</dbReference>
<keyword evidence="2" id="KW-0106">Calcium</keyword>
<dbReference type="Gene3D" id="4.10.1080.10">
    <property type="entry name" value="TSP type-3 repeat"/>
    <property type="match status" value="1"/>
</dbReference>
<dbReference type="Gene3D" id="2.60.40.3800">
    <property type="match status" value="1"/>
</dbReference>
<feature type="region of interest" description="Disordered" evidence="3">
    <location>
        <begin position="759"/>
        <end position="799"/>
    </location>
</feature>
<dbReference type="InterPro" id="IPR029030">
    <property type="entry name" value="Caspase-like_dom_sf"/>
</dbReference>
<evidence type="ECO:0000313" key="6">
    <source>
        <dbReference type="EMBL" id="MDN3922115.1"/>
    </source>
</evidence>
<dbReference type="CDD" id="cd14254">
    <property type="entry name" value="Dockerin_II"/>
    <property type="match status" value="1"/>
</dbReference>
<organism evidence="6 7">
    <name type="scientific">Roseateles violae</name>
    <dbReference type="NCBI Taxonomy" id="3058042"/>
    <lineage>
        <taxon>Bacteria</taxon>
        <taxon>Pseudomonadati</taxon>
        <taxon>Pseudomonadota</taxon>
        <taxon>Betaproteobacteria</taxon>
        <taxon>Burkholderiales</taxon>
        <taxon>Sphaerotilaceae</taxon>
        <taxon>Roseateles</taxon>
    </lineage>
</organism>
<dbReference type="Pfam" id="PF02412">
    <property type="entry name" value="TSP_3"/>
    <property type="match status" value="1"/>
</dbReference>
<dbReference type="InterPro" id="IPR002105">
    <property type="entry name" value="Dockerin_1_rpt"/>
</dbReference>
<sequence>MRFRQLKHWTLALLCAALATPPALAAVSVAVVEQGSRSTLLRITVSAPDLETVDTPSGEFQRFSQRKIGQGGLLGGAENRSFPELPVIGFPLALPVDLKEPAEVQVIPEGDIRRLQARIYPIQPPDTAQAIKPDKLPPFEFNADRYAKGGHAPGDETDRNSLFKGDANVDLFRFTPYGYNPSQQLLTWHDSYLVQVLHPASDCFVIDHLAEQKTLPAFDDIDQFVQRMPLPALRYAINQGALNRLCPPFKLPPNLFGARFIIITPHAFLAAANTLRTHKQSLGISTVVLDTSTIVSGGTATGIRNWLANYYNTHLIKPKWVLLMGDAEFIPTHYDQNNSWDSAKNASDIWYGQFQPGATATSIPPFGLGRFPVDTLAQANVMVSKVMAFENSPPANPIFGQDFYSRLTFASQFQGSGNTDERWFAETSEIIRTHALAQGYSVRRIYGASAASNPQFWHGGGAIPAALRKPTFAWNGNATDVVNAVNAGTSLLFHRDHGWWTGWGTPSFGIGNLAAISVMNNQFPVVFSVNCASGVFDGETVDLPGNIVGGGYMTPAEETSIWWAENFVRKSDGALAVIGDTRSSSTIDNNHLAIGLFDAFLPGLAGGFGPATPVRRLGDLLNHAKSYIAAVSTGAAPNQHPFDVGGTRPGVQGLRQELNLYNLLGDPTVQLRATPPWNFGLVNIKVIQGIAQLKVPINPCLSCPENLPRPELITAVLINPKNGDIIGRGRVNADGFANIDLKGFSGNFLARVGSSDGATQQSALEETDSDGDGVPDSRDNCAAVKNPDQKDSDGDGYGDACDADVNNDGVVNSLDLAIVRNAFGSSGPSPADLNGDGIVNAVDLALLRSRFGKLPGPSAWHLPAGGQ</sequence>
<comment type="caution">
    <text evidence="6">The sequence shown here is derived from an EMBL/GenBank/DDBJ whole genome shotgun (WGS) entry which is preliminary data.</text>
</comment>
<feature type="domain" description="Dockerin" evidence="5">
    <location>
        <begin position="798"/>
        <end position="856"/>
    </location>
</feature>
<dbReference type="InterPro" id="IPR016134">
    <property type="entry name" value="Dockerin_dom"/>
</dbReference>